<dbReference type="PANTHER" id="PTHR43297">
    <property type="entry name" value="OLIGOPEPTIDE TRANSPORT ATP-BINDING PROTEIN APPD"/>
    <property type="match status" value="1"/>
</dbReference>
<evidence type="ECO:0000256" key="1">
    <source>
        <dbReference type="ARBA" id="ARBA00004417"/>
    </source>
</evidence>
<dbReference type="SUPFAM" id="SSF52540">
    <property type="entry name" value="P-loop containing nucleoside triphosphate hydrolases"/>
    <property type="match status" value="1"/>
</dbReference>
<comment type="similarity">
    <text evidence="2">Belongs to the ABC transporter superfamily.</text>
</comment>
<dbReference type="NCBIfam" id="TIGR01727">
    <property type="entry name" value="oligo_HPY"/>
    <property type="match status" value="1"/>
</dbReference>
<evidence type="ECO:0000259" key="8">
    <source>
        <dbReference type="PROSITE" id="PS50893"/>
    </source>
</evidence>
<dbReference type="SMART" id="SM00382">
    <property type="entry name" value="AAA"/>
    <property type="match status" value="1"/>
</dbReference>
<sequence length="349" mass="37958">MTAPLPDDVMLAVRGLEVRFHGEEGVAHAVNGVDLTIRRGETLALVGESGSGKSVMSLATMGLIPTPPGRLTAGEILVRRRDGSVVDMRTAPERVKRTIRGNEIGMIFQEPMTSLNPVYPVGDQIAETVMQHKGVSKAAAWKRAEEMLEVVGIPDPHRRVQEYPHQMSGGMRQRVMIAMALACDPSLVIADEPTTALDVTIQAQILDLMRRLQREFGMSILFITHNLGVVCDVADRVAVMYGGRIVETAETRTLFKSPGHPYTRGLLASVPRLEDGESGHGKRLYAIPGTVPSPLIRQTGCTFASRCDRVIEACRTAVPPLEEISSAGAVTHSLRCIRWRDADVAAAVR</sequence>
<evidence type="ECO:0000256" key="6">
    <source>
        <dbReference type="ARBA" id="ARBA00022840"/>
    </source>
</evidence>
<dbReference type="InterPro" id="IPR003439">
    <property type="entry name" value="ABC_transporter-like_ATP-bd"/>
</dbReference>
<organism evidence="9 10">
    <name type="scientific">Novispirillum itersonii</name>
    <name type="common">Aquaspirillum itersonii</name>
    <dbReference type="NCBI Taxonomy" id="189"/>
    <lineage>
        <taxon>Bacteria</taxon>
        <taxon>Pseudomonadati</taxon>
        <taxon>Pseudomonadota</taxon>
        <taxon>Alphaproteobacteria</taxon>
        <taxon>Rhodospirillales</taxon>
        <taxon>Novispirillaceae</taxon>
        <taxon>Novispirillum</taxon>
    </lineage>
</organism>
<keyword evidence="5" id="KW-0547">Nucleotide-binding</keyword>
<evidence type="ECO:0000256" key="4">
    <source>
        <dbReference type="ARBA" id="ARBA00022475"/>
    </source>
</evidence>
<dbReference type="EMBL" id="JACIIX010000025">
    <property type="protein sequence ID" value="MBB6212437.1"/>
    <property type="molecule type" value="Genomic_DNA"/>
</dbReference>
<dbReference type="InterPro" id="IPR017871">
    <property type="entry name" value="ABC_transporter-like_CS"/>
</dbReference>
<dbReference type="InterPro" id="IPR013563">
    <property type="entry name" value="Oligopep_ABC_C"/>
</dbReference>
<gene>
    <name evidence="9" type="ORF">FHS48_003892</name>
</gene>
<evidence type="ECO:0000256" key="2">
    <source>
        <dbReference type="ARBA" id="ARBA00005417"/>
    </source>
</evidence>
<dbReference type="Pfam" id="PF00005">
    <property type="entry name" value="ABC_tran"/>
    <property type="match status" value="1"/>
</dbReference>
<dbReference type="CDD" id="cd03257">
    <property type="entry name" value="ABC_NikE_OppD_transporters"/>
    <property type="match status" value="1"/>
</dbReference>
<dbReference type="GO" id="GO:0005524">
    <property type="term" value="F:ATP binding"/>
    <property type="evidence" value="ECO:0007669"/>
    <property type="project" value="UniProtKB-KW"/>
</dbReference>
<evidence type="ECO:0000313" key="10">
    <source>
        <dbReference type="Proteomes" id="UP000544872"/>
    </source>
</evidence>
<keyword evidence="4" id="KW-1003">Cell membrane</keyword>
<dbReference type="InterPro" id="IPR027417">
    <property type="entry name" value="P-loop_NTPase"/>
</dbReference>
<accession>A0A7W9ZJ21</accession>
<evidence type="ECO:0000256" key="5">
    <source>
        <dbReference type="ARBA" id="ARBA00022741"/>
    </source>
</evidence>
<evidence type="ECO:0000313" key="9">
    <source>
        <dbReference type="EMBL" id="MBB6212437.1"/>
    </source>
</evidence>
<dbReference type="PROSITE" id="PS00211">
    <property type="entry name" value="ABC_TRANSPORTER_1"/>
    <property type="match status" value="1"/>
</dbReference>
<protein>
    <submittedName>
        <fullName evidence="9">Oligopeptide/dipeptide ABC transporter ATP-binding protein</fullName>
    </submittedName>
</protein>
<dbReference type="GO" id="GO:0015833">
    <property type="term" value="P:peptide transport"/>
    <property type="evidence" value="ECO:0007669"/>
    <property type="project" value="InterPro"/>
</dbReference>
<dbReference type="GO" id="GO:0016887">
    <property type="term" value="F:ATP hydrolysis activity"/>
    <property type="evidence" value="ECO:0007669"/>
    <property type="project" value="InterPro"/>
</dbReference>
<dbReference type="InterPro" id="IPR003593">
    <property type="entry name" value="AAA+_ATPase"/>
</dbReference>
<comment type="caution">
    <text evidence="9">The sequence shown here is derived from an EMBL/GenBank/DDBJ whole genome shotgun (WGS) entry which is preliminary data.</text>
</comment>
<dbReference type="Proteomes" id="UP000544872">
    <property type="component" value="Unassembled WGS sequence"/>
</dbReference>
<feature type="domain" description="ABC transporter" evidence="8">
    <location>
        <begin position="13"/>
        <end position="267"/>
    </location>
</feature>
<proteinExistence type="inferred from homology"/>
<dbReference type="AlphaFoldDB" id="A0A7W9ZJ21"/>
<reference evidence="9 10" key="1">
    <citation type="submission" date="2020-08" db="EMBL/GenBank/DDBJ databases">
        <title>Genomic Encyclopedia of Type Strains, Phase IV (KMG-IV): sequencing the most valuable type-strain genomes for metagenomic binning, comparative biology and taxonomic classification.</title>
        <authorList>
            <person name="Goeker M."/>
        </authorList>
    </citation>
    <scope>NUCLEOTIDE SEQUENCE [LARGE SCALE GENOMIC DNA]</scope>
    <source>
        <strain evidence="9 10">DSM 11590</strain>
    </source>
</reference>
<dbReference type="Gene3D" id="3.40.50.300">
    <property type="entry name" value="P-loop containing nucleotide triphosphate hydrolases"/>
    <property type="match status" value="1"/>
</dbReference>
<dbReference type="PANTHER" id="PTHR43297:SF2">
    <property type="entry name" value="DIPEPTIDE TRANSPORT ATP-BINDING PROTEIN DPPD"/>
    <property type="match status" value="1"/>
</dbReference>
<dbReference type="PROSITE" id="PS50893">
    <property type="entry name" value="ABC_TRANSPORTER_2"/>
    <property type="match status" value="1"/>
</dbReference>
<keyword evidence="10" id="KW-1185">Reference proteome</keyword>
<name>A0A7W9ZJ21_NOVIT</name>
<keyword evidence="6 9" id="KW-0067">ATP-binding</keyword>
<keyword evidence="3" id="KW-0813">Transport</keyword>
<dbReference type="GO" id="GO:0055085">
    <property type="term" value="P:transmembrane transport"/>
    <property type="evidence" value="ECO:0007669"/>
    <property type="project" value="UniProtKB-ARBA"/>
</dbReference>
<dbReference type="RefSeq" id="WP_184266468.1">
    <property type="nucleotide sequence ID" value="NZ_JACIIX010000025.1"/>
</dbReference>
<dbReference type="GO" id="GO:0005886">
    <property type="term" value="C:plasma membrane"/>
    <property type="evidence" value="ECO:0007669"/>
    <property type="project" value="UniProtKB-SubCell"/>
</dbReference>
<dbReference type="InterPro" id="IPR050388">
    <property type="entry name" value="ABC_Ni/Peptide_Import"/>
</dbReference>
<dbReference type="FunFam" id="3.40.50.300:FF:000016">
    <property type="entry name" value="Oligopeptide ABC transporter ATP-binding component"/>
    <property type="match status" value="1"/>
</dbReference>
<keyword evidence="7" id="KW-0472">Membrane</keyword>
<evidence type="ECO:0000256" key="7">
    <source>
        <dbReference type="ARBA" id="ARBA00023136"/>
    </source>
</evidence>
<dbReference type="Pfam" id="PF08352">
    <property type="entry name" value="oligo_HPY"/>
    <property type="match status" value="1"/>
</dbReference>
<evidence type="ECO:0000256" key="3">
    <source>
        <dbReference type="ARBA" id="ARBA00022448"/>
    </source>
</evidence>
<comment type="subcellular location">
    <subcellularLocation>
        <location evidence="1">Cell inner membrane</location>
        <topology evidence="1">Peripheral membrane protein</topology>
    </subcellularLocation>
</comment>